<organism evidence="1 2">
    <name type="scientific">Sulfurospirillum multivorans (strain DM 12446 / JCM 15788 / NBRC 109480)</name>
    <dbReference type="NCBI Taxonomy" id="1150621"/>
    <lineage>
        <taxon>Bacteria</taxon>
        <taxon>Pseudomonadati</taxon>
        <taxon>Campylobacterota</taxon>
        <taxon>Epsilonproteobacteria</taxon>
        <taxon>Campylobacterales</taxon>
        <taxon>Sulfurospirillaceae</taxon>
        <taxon>Sulfurospirillum</taxon>
    </lineage>
</organism>
<protein>
    <submittedName>
        <fullName evidence="1">Uncharacterized protein</fullName>
    </submittedName>
</protein>
<accession>A0AA86APR6</accession>
<name>A0AA86APR6_SULMK</name>
<gene>
    <name evidence="1" type="ORF">SMUL_2140</name>
</gene>
<evidence type="ECO:0000313" key="2">
    <source>
        <dbReference type="Proteomes" id="UP000019322"/>
    </source>
</evidence>
<dbReference type="AlphaFoldDB" id="A0AA86APR6"/>
<dbReference type="KEGG" id="smul:SMUL_2140"/>
<dbReference type="Proteomes" id="UP000019322">
    <property type="component" value="Chromosome"/>
</dbReference>
<dbReference type="RefSeq" id="WP_025345244.1">
    <property type="nucleotide sequence ID" value="NZ_CP007201.1"/>
</dbReference>
<sequence length="241" mass="28678">MNDTEILLDDALLLVEQNFYFLHMGEFLGKLTKTEDLSDRSLFVVKKYEDDKAYYFNAEIIQELLINARQTKKEDISLFEYFVEFNAFRGICMAMVESLRFESPFKIFMQKLFGEQYENFFDIVSFVRNVLSHNIHSEIRLNEKDFDGTLKRIRRMGRKADMSFAFQYSLNLPELGAPNDAYVFTCKIDFESLKEGMPFLEILTMWDLLMLSELCFNLVMTYRMKEEQRVIEQDNVLENEE</sequence>
<dbReference type="EMBL" id="CP007201">
    <property type="protein sequence ID" value="AHJ13393.1"/>
    <property type="molecule type" value="Genomic_DNA"/>
</dbReference>
<proteinExistence type="predicted"/>
<reference evidence="1 2" key="1">
    <citation type="journal article" date="2014" name="Environ. Microbiol.">
        <title>Insights into organohalide respiration and the versatile catabolism of Sulfurospirillum multivorans gained from comparative genomics and physiological studies.</title>
        <authorList>
            <person name="Goris T."/>
            <person name="Schubert T."/>
            <person name="Gadkari J."/>
            <person name="Wubet T."/>
            <person name="Tarkka M."/>
            <person name="Buscot F."/>
            <person name="Adrian L."/>
            <person name="Diekert G."/>
        </authorList>
    </citation>
    <scope>NUCLEOTIDE SEQUENCE [LARGE SCALE GENOMIC DNA]</scope>
    <source>
        <strain evidence="2">DM 12446 / JCM 15788 / NBRC 109480</strain>
    </source>
</reference>
<evidence type="ECO:0000313" key="1">
    <source>
        <dbReference type="EMBL" id="AHJ13393.1"/>
    </source>
</evidence>